<comment type="caution">
    <text evidence="1">The sequence shown here is derived from an EMBL/GenBank/DDBJ whole genome shotgun (WGS) entry which is preliminary data.</text>
</comment>
<dbReference type="AlphaFoldDB" id="A0A852XBX3"/>
<dbReference type="Gene3D" id="3.40.50.150">
    <property type="entry name" value="Vaccinia Virus protein VP39"/>
    <property type="match status" value="1"/>
</dbReference>
<dbReference type="PANTHER" id="PTHR43591">
    <property type="entry name" value="METHYLTRANSFERASE"/>
    <property type="match status" value="1"/>
</dbReference>
<keyword evidence="1" id="KW-0489">Methyltransferase</keyword>
<dbReference type="CDD" id="cd02440">
    <property type="entry name" value="AdoMet_MTases"/>
    <property type="match status" value="1"/>
</dbReference>
<keyword evidence="1" id="KW-0808">Transferase</keyword>
<gene>
    <name evidence="1" type="ORF">BJY28_002702</name>
</gene>
<organism evidence="1 2">
    <name type="scientific">Janibacter alkaliphilus</name>
    <dbReference type="NCBI Taxonomy" id="1069963"/>
    <lineage>
        <taxon>Bacteria</taxon>
        <taxon>Bacillati</taxon>
        <taxon>Actinomycetota</taxon>
        <taxon>Actinomycetes</taxon>
        <taxon>Micrococcales</taxon>
        <taxon>Intrasporangiaceae</taxon>
        <taxon>Janibacter</taxon>
    </lineage>
</organism>
<name>A0A852XBX3_9MICO</name>
<protein>
    <submittedName>
        <fullName evidence="1">SAM-dependent methyltransferase</fullName>
    </submittedName>
</protein>
<dbReference type="SUPFAM" id="SSF53335">
    <property type="entry name" value="S-adenosyl-L-methionine-dependent methyltransferases"/>
    <property type="match status" value="1"/>
</dbReference>
<dbReference type="EMBL" id="JACBZX010000001">
    <property type="protein sequence ID" value="NYG38233.1"/>
    <property type="molecule type" value="Genomic_DNA"/>
</dbReference>
<evidence type="ECO:0000313" key="1">
    <source>
        <dbReference type="EMBL" id="NYG38233.1"/>
    </source>
</evidence>
<dbReference type="Pfam" id="PF13489">
    <property type="entry name" value="Methyltransf_23"/>
    <property type="match status" value="1"/>
</dbReference>
<reference evidence="1 2" key="1">
    <citation type="submission" date="2020-07" db="EMBL/GenBank/DDBJ databases">
        <title>Sequencing the genomes of 1000 actinobacteria strains.</title>
        <authorList>
            <person name="Klenk H.-P."/>
        </authorList>
    </citation>
    <scope>NUCLEOTIDE SEQUENCE [LARGE SCALE GENOMIC DNA]</scope>
    <source>
        <strain evidence="1 2">DSM 24723</strain>
    </source>
</reference>
<dbReference type="InterPro" id="IPR029063">
    <property type="entry name" value="SAM-dependent_MTases_sf"/>
</dbReference>
<dbReference type="GO" id="GO:0032259">
    <property type="term" value="P:methylation"/>
    <property type="evidence" value="ECO:0007669"/>
    <property type="project" value="UniProtKB-KW"/>
</dbReference>
<dbReference type="Proteomes" id="UP000592181">
    <property type="component" value="Unassembled WGS sequence"/>
</dbReference>
<dbReference type="GO" id="GO:0008168">
    <property type="term" value="F:methyltransferase activity"/>
    <property type="evidence" value="ECO:0007669"/>
    <property type="project" value="UniProtKB-KW"/>
</dbReference>
<evidence type="ECO:0000313" key="2">
    <source>
        <dbReference type="Proteomes" id="UP000592181"/>
    </source>
</evidence>
<accession>A0A852XBX3</accession>
<dbReference type="RefSeq" id="WP_343037117.1">
    <property type="nucleotide sequence ID" value="NZ_JACBZX010000001.1"/>
</dbReference>
<keyword evidence="2" id="KW-1185">Reference proteome</keyword>
<sequence>MSYPGVGEVPRSCEVCGGEVRGIALRHGGVLERCATCGHLLRDLDRAPAHHRDLAYGGEPRLDRVRLDLTYRSLVRGGRPGSVFEIGYGTGEMLRRFLDDGARVAGVDPDQLLLDVDPRVRAAGDLHRGTVETLTEAGQHDLVVGIHVLEHVEDPAAALAGARRLARPGGRVVMLTPAGDSTGVERYGSAWWMLEDPTHRRFFTADSLARAATAAGLVDVQVTRLPLDSLSVDAASLVRALRPAERRAGVLASRTTMAAAVASLPLVLAQRLVAPRSRPTLQLEARRP</sequence>
<proteinExistence type="predicted"/>